<dbReference type="PANTHER" id="PTHR13693:SF3">
    <property type="entry name" value="LD36009P"/>
    <property type="match status" value="1"/>
</dbReference>
<evidence type="ECO:0000256" key="5">
    <source>
        <dbReference type="ARBA" id="ARBA00011738"/>
    </source>
</evidence>
<comment type="cofactor">
    <cofactor evidence="1 10 11">
        <name>pyridoxal 5'-phosphate</name>
        <dbReference type="ChEBI" id="CHEBI:597326"/>
    </cofactor>
</comment>
<keyword evidence="14" id="KW-1185">Reference proteome</keyword>
<evidence type="ECO:0000256" key="2">
    <source>
        <dbReference type="ARBA" id="ARBA00002513"/>
    </source>
</evidence>
<dbReference type="InterPro" id="IPR001917">
    <property type="entry name" value="Aminotrans_II_pyridoxalP_BS"/>
</dbReference>
<feature type="modified residue" description="N6-(pyridoxal phosphate)lysine" evidence="10">
    <location>
        <position position="235"/>
    </location>
</feature>
<dbReference type="Gene3D" id="3.90.1150.10">
    <property type="entry name" value="Aspartate Aminotransferase, domain 1"/>
    <property type="match status" value="1"/>
</dbReference>
<evidence type="ECO:0000256" key="11">
    <source>
        <dbReference type="RuleBase" id="RU003693"/>
    </source>
</evidence>
<evidence type="ECO:0000256" key="1">
    <source>
        <dbReference type="ARBA" id="ARBA00001933"/>
    </source>
</evidence>
<keyword evidence="6 11" id="KW-0808">Transferase</keyword>
<comment type="caution">
    <text evidence="13">The sequence shown here is derived from an EMBL/GenBank/DDBJ whole genome shotgun (WGS) entry which is preliminary data.</text>
</comment>
<dbReference type="InterPro" id="IPR015424">
    <property type="entry name" value="PyrdxlP-dep_Trfase"/>
</dbReference>
<evidence type="ECO:0000313" key="14">
    <source>
        <dbReference type="Proteomes" id="UP000289166"/>
    </source>
</evidence>
<evidence type="ECO:0000313" key="13">
    <source>
        <dbReference type="EMBL" id="RXE59104.1"/>
    </source>
</evidence>
<dbReference type="AlphaFoldDB" id="A0A4Q0I489"/>
<dbReference type="GO" id="GO:0008710">
    <property type="term" value="F:8-amino-7-oxononanoate synthase activity"/>
    <property type="evidence" value="ECO:0007669"/>
    <property type="project" value="UniProtKB-UniRule"/>
</dbReference>
<keyword evidence="13" id="KW-0012">Acyltransferase</keyword>
<dbReference type="RefSeq" id="WP_069194446.1">
    <property type="nucleotide sequence ID" value="NZ_RLII01000009.1"/>
</dbReference>
<dbReference type="Gene3D" id="3.40.640.10">
    <property type="entry name" value="Type I PLP-dependent aspartate aminotransferase-like (Major domain)"/>
    <property type="match status" value="1"/>
</dbReference>
<name>A0A4Q0I489_9FIRM</name>
<dbReference type="NCBIfam" id="TIGR00858">
    <property type="entry name" value="bioF"/>
    <property type="match status" value="1"/>
</dbReference>
<dbReference type="OrthoDB" id="9807157at2"/>
<comment type="function">
    <text evidence="2 11">Catalyzes the decarboxylative condensation of pimeloyl-[acyl-carrier protein] and L-alanine to produce 8-amino-7-oxononanoate (AON), [acyl-carrier protein], and carbon dioxide.</text>
</comment>
<dbReference type="FunFam" id="3.40.640.10:FF:000006">
    <property type="entry name" value="5-aminolevulinate synthase, mitochondrial"/>
    <property type="match status" value="1"/>
</dbReference>
<dbReference type="InterPro" id="IPR015421">
    <property type="entry name" value="PyrdxlP-dep_Trfase_major"/>
</dbReference>
<accession>A0A4Q0I489</accession>
<evidence type="ECO:0000259" key="12">
    <source>
        <dbReference type="Pfam" id="PF00155"/>
    </source>
</evidence>
<dbReference type="SUPFAM" id="SSF53383">
    <property type="entry name" value="PLP-dependent transferases"/>
    <property type="match status" value="1"/>
</dbReference>
<organism evidence="13 14">
    <name type="scientific">Acetivibrio mesophilus</name>
    <dbReference type="NCBI Taxonomy" id="2487273"/>
    <lineage>
        <taxon>Bacteria</taxon>
        <taxon>Bacillati</taxon>
        <taxon>Bacillota</taxon>
        <taxon>Clostridia</taxon>
        <taxon>Eubacteriales</taxon>
        <taxon>Oscillospiraceae</taxon>
        <taxon>Acetivibrio</taxon>
    </lineage>
</organism>
<comment type="similarity">
    <text evidence="4 11">Belongs to the class-II pyridoxal-phosphate-dependent aminotransferase family. BioF subfamily.</text>
</comment>
<sequence>MFDFEAALKDIKNKGLNRELRNLETAQGPYSVIDGRRMLMMSSNNYLGLCNDIRLKRAAIESIRKFGVGAGGSRLTCGNFTLHRELEERLAGFKQAESSIIFGSGYAANIGAISGIADKSCVIFCDRLNHASIVDGIRLSGAKLVVYKHCDMDDLENKIIRYHTGRGLIATDGVFSMDGDIAPVDRIVKLAKKFNLMTMVDDAHATGVLGENGRGTLEYFGLKDDVDINVGTLSKAFGVEGGFVAGKRKLIDFLRHRAKSFIYSTALAPHNIAAAVEALNIIETGQQARKELAEKSIWLRSKLIKRCFDVPRGVTPIIPLMVGNVDTALKFSMLLYNEGIYIPAIRPPTVPKGTSRLRISLMASHSYDDMEFAVENLVRFGRKLGVIP</sequence>
<dbReference type="InterPro" id="IPR004839">
    <property type="entry name" value="Aminotransferase_I/II_large"/>
</dbReference>
<feature type="domain" description="Aminotransferase class I/classII large" evidence="12">
    <location>
        <begin position="38"/>
        <end position="376"/>
    </location>
</feature>
<dbReference type="PROSITE" id="PS00599">
    <property type="entry name" value="AA_TRANSFER_CLASS_2"/>
    <property type="match status" value="1"/>
</dbReference>
<comment type="pathway">
    <text evidence="3 11">Cofactor biosynthesis; biotin biosynthesis.</text>
</comment>
<protein>
    <recommendedName>
        <fullName evidence="11">8-amino-7-ketopelargonate synthase</fullName>
        <ecNumber evidence="11">2.3.1.47</ecNumber>
    </recommendedName>
</protein>
<dbReference type="EMBL" id="RLII01000009">
    <property type="protein sequence ID" value="RXE59104.1"/>
    <property type="molecule type" value="Genomic_DNA"/>
</dbReference>
<dbReference type="GO" id="GO:0009102">
    <property type="term" value="P:biotin biosynthetic process"/>
    <property type="evidence" value="ECO:0007669"/>
    <property type="project" value="UniProtKB-UniRule"/>
</dbReference>
<dbReference type="InterPro" id="IPR050087">
    <property type="entry name" value="AON_synthase_class-II"/>
</dbReference>
<dbReference type="CDD" id="cd06454">
    <property type="entry name" value="KBL_like"/>
    <property type="match status" value="1"/>
</dbReference>
<evidence type="ECO:0000256" key="9">
    <source>
        <dbReference type="ARBA" id="ARBA00047715"/>
    </source>
</evidence>
<evidence type="ECO:0000256" key="6">
    <source>
        <dbReference type="ARBA" id="ARBA00022679"/>
    </source>
</evidence>
<dbReference type="InterPro" id="IPR004723">
    <property type="entry name" value="AONS_Archaea/Proteobacteria"/>
</dbReference>
<evidence type="ECO:0000256" key="3">
    <source>
        <dbReference type="ARBA" id="ARBA00004746"/>
    </source>
</evidence>
<dbReference type="InterPro" id="IPR015422">
    <property type="entry name" value="PyrdxlP-dep_Trfase_small"/>
</dbReference>
<evidence type="ECO:0000256" key="7">
    <source>
        <dbReference type="ARBA" id="ARBA00022756"/>
    </source>
</evidence>
<dbReference type="Pfam" id="PF00155">
    <property type="entry name" value="Aminotran_1_2"/>
    <property type="match status" value="1"/>
</dbReference>
<evidence type="ECO:0000256" key="4">
    <source>
        <dbReference type="ARBA" id="ARBA00010008"/>
    </source>
</evidence>
<keyword evidence="8 10" id="KW-0663">Pyridoxal phosphate</keyword>
<proteinExistence type="inferred from homology"/>
<dbReference type="Proteomes" id="UP000289166">
    <property type="component" value="Unassembled WGS sequence"/>
</dbReference>
<evidence type="ECO:0000256" key="8">
    <source>
        <dbReference type="ARBA" id="ARBA00022898"/>
    </source>
</evidence>
<dbReference type="GO" id="GO:0030170">
    <property type="term" value="F:pyridoxal phosphate binding"/>
    <property type="evidence" value="ECO:0007669"/>
    <property type="project" value="InterPro"/>
</dbReference>
<dbReference type="EC" id="2.3.1.47" evidence="11"/>
<keyword evidence="7" id="KW-0093">Biotin biosynthesis</keyword>
<comment type="subunit">
    <text evidence="5 11">Homodimer.</text>
</comment>
<evidence type="ECO:0000256" key="10">
    <source>
        <dbReference type="PIRSR" id="PIRSR604723-51"/>
    </source>
</evidence>
<comment type="catalytic activity">
    <reaction evidence="9 11">
        <text>6-carboxyhexanoyl-[ACP] + L-alanine + H(+) = (8S)-8-amino-7-oxononanoate + holo-[ACP] + CO2</text>
        <dbReference type="Rhea" id="RHEA:42288"/>
        <dbReference type="Rhea" id="RHEA-COMP:9685"/>
        <dbReference type="Rhea" id="RHEA-COMP:9955"/>
        <dbReference type="ChEBI" id="CHEBI:15378"/>
        <dbReference type="ChEBI" id="CHEBI:16526"/>
        <dbReference type="ChEBI" id="CHEBI:57972"/>
        <dbReference type="ChEBI" id="CHEBI:64479"/>
        <dbReference type="ChEBI" id="CHEBI:78846"/>
        <dbReference type="ChEBI" id="CHEBI:149468"/>
        <dbReference type="EC" id="2.3.1.47"/>
    </reaction>
</comment>
<gene>
    <name evidence="13" type="primary">bioF</name>
    <name evidence="13" type="ORF">EFD62_09075</name>
</gene>
<dbReference type="PANTHER" id="PTHR13693">
    <property type="entry name" value="CLASS II AMINOTRANSFERASE/8-AMINO-7-OXONONANOATE SYNTHASE"/>
    <property type="match status" value="1"/>
</dbReference>
<reference evidence="14" key="1">
    <citation type="submission" date="2018-11" db="EMBL/GenBank/DDBJ databases">
        <title>Genome sequencing of a novel mesophilic and cellulolytic organism within the genus Hungateiclostridium.</title>
        <authorList>
            <person name="Rettenmaier R."/>
            <person name="Liebl W."/>
            <person name="Zverlov V."/>
        </authorList>
    </citation>
    <scope>NUCLEOTIDE SEQUENCE [LARGE SCALE GENOMIC DNA]</scope>
    <source>
        <strain evidence="14">N2K1</strain>
    </source>
</reference>
<dbReference type="UniPathway" id="UPA00078"/>